<comment type="caution">
    <text evidence="3">The sequence shown here is derived from an EMBL/GenBank/DDBJ whole genome shotgun (WGS) entry which is preliminary data.</text>
</comment>
<evidence type="ECO:0000313" key="3">
    <source>
        <dbReference type="EMBL" id="MCE8050725.1"/>
    </source>
</evidence>
<evidence type="ECO:0000256" key="1">
    <source>
        <dbReference type="SAM" id="SignalP"/>
    </source>
</evidence>
<dbReference type="Pfam" id="PF03797">
    <property type="entry name" value="Autotransporter"/>
    <property type="match status" value="1"/>
</dbReference>
<keyword evidence="1" id="KW-0732">Signal</keyword>
<organism evidence="3 4">
    <name type="scientific">Billgrantia desiderata</name>
    <dbReference type="NCBI Taxonomy" id="52021"/>
    <lineage>
        <taxon>Bacteria</taxon>
        <taxon>Pseudomonadati</taxon>
        <taxon>Pseudomonadota</taxon>
        <taxon>Gammaproteobacteria</taxon>
        <taxon>Oceanospirillales</taxon>
        <taxon>Halomonadaceae</taxon>
        <taxon>Billgrantia</taxon>
    </lineage>
</organism>
<dbReference type="Proteomes" id="UP001320178">
    <property type="component" value="Unassembled WGS sequence"/>
</dbReference>
<evidence type="ECO:0000259" key="2">
    <source>
        <dbReference type="PROSITE" id="PS51208"/>
    </source>
</evidence>
<dbReference type="AlphaFoldDB" id="A0AAW4YRW1"/>
<dbReference type="Gene3D" id="2.40.128.130">
    <property type="entry name" value="Autotransporter beta-domain"/>
    <property type="match status" value="1"/>
</dbReference>
<dbReference type="PROSITE" id="PS51208">
    <property type="entry name" value="AUTOTRANSPORTER"/>
    <property type="match status" value="1"/>
</dbReference>
<name>A0AAW4YRW1_9GAMM</name>
<accession>A0AAW4YRW1</accession>
<dbReference type="EMBL" id="JABFTS010000002">
    <property type="protein sequence ID" value="MCE8050725.1"/>
    <property type="molecule type" value="Genomic_DNA"/>
</dbReference>
<evidence type="ECO:0000313" key="4">
    <source>
        <dbReference type="Proteomes" id="UP001320178"/>
    </source>
</evidence>
<protein>
    <submittedName>
        <fullName evidence="3">Autotransporter outer membrane beta-barrel domain-containing protein</fullName>
    </submittedName>
</protein>
<sequence>MTTKNKTPLLRQTLLASATALATAALAATAQAATAQAGSLTEFTLTDGHPNVGTMSIDWERMSTANLRDVPLASGPNTFRYVGQQFIVNTAGEYLLGQTAAPVDTVLLIFEGAFDANQPGNGWITGNDDWIHQLDGSDLSSDLTAAGITLVSCSSDSQQRPQRCPALKLTLEGNTRYTVVISTYNPDMEIGFPQSFFVHGPDFVMLVGRDGIFEAPVEGQRSQPGGAYLDRVVNELGLQDPNSPLVLALQSLATLDESQRARFVESMSSNVARDGMRDATLNAGRSMLNTVGKRFSSTGLGGQMSRGLVAPFTFAGHTAGRQLEGSTALGMMPGNDPQAGTLQYGDHDSLEGLLGMASQLSHQGTARTGSGSSWAEGFVSRGSGDDYDYRTHGALFGMDRRFSQGWLGGVFLGIGQGRVQSSDAANARTEIDSVTAGAYAAKRHGDVIFDATLLTGYSDNDHRREIAGLHTEVVEGSNRGEEVTVALGASYVMEQGDAWELVPHARVKHSWLHQSAYRESGDSALTMAYGSQRQQVWRTSLGLDAGHLFSRQGRESILLTGGLAWGMRAQSGGGTQATLSADTTGGSFVVAPDNRTVHSADINSGLRWERELNGHSSIAFSGTYEGSFSSRETEHGARLTMAYHW</sequence>
<feature type="signal peptide" evidence="1">
    <location>
        <begin position="1"/>
        <end position="27"/>
    </location>
</feature>
<dbReference type="SUPFAM" id="SSF103515">
    <property type="entry name" value="Autotransporter"/>
    <property type="match status" value="1"/>
</dbReference>
<feature type="chain" id="PRO_5044014503" evidence="1">
    <location>
        <begin position="28"/>
        <end position="645"/>
    </location>
</feature>
<dbReference type="InterPro" id="IPR036709">
    <property type="entry name" value="Autotransporte_beta_dom_sf"/>
</dbReference>
<dbReference type="InterPro" id="IPR005546">
    <property type="entry name" value="Autotransporte_beta"/>
</dbReference>
<proteinExistence type="predicted"/>
<reference evidence="3" key="1">
    <citation type="submission" date="2020-05" db="EMBL/GenBank/DDBJ databases">
        <authorList>
            <person name="Wang L."/>
            <person name="Shao Z."/>
        </authorList>
    </citation>
    <scope>NUCLEOTIDE SEQUENCE</scope>
    <source>
        <strain evidence="3">MCCC 1A05776</strain>
    </source>
</reference>
<dbReference type="PROSITE" id="PS51318">
    <property type="entry name" value="TAT"/>
    <property type="match status" value="1"/>
</dbReference>
<reference evidence="3" key="2">
    <citation type="journal article" date="2021" name="Front. Microbiol.">
        <title>Aerobic Denitrification and Heterotrophic Sulfur Oxidation in the Genus Halomonas Revealed by Six Novel Species Characterizations and Genome-Based Analysis.</title>
        <authorList>
            <person name="Wang L."/>
            <person name="Shao Z."/>
        </authorList>
    </citation>
    <scope>NUCLEOTIDE SEQUENCE</scope>
    <source>
        <strain evidence="3">MCCC 1A05776</strain>
    </source>
</reference>
<feature type="domain" description="Autotransporter" evidence="2">
    <location>
        <begin position="366"/>
        <end position="645"/>
    </location>
</feature>
<dbReference type="InterPro" id="IPR006311">
    <property type="entry name" value="TAT_signal"/>
</dbReference>
<dbReference type="RefSeq" id="WP_234238833.1">
    <property type="nucleotide sequence ID" value="NZ_JABFTS010000002.1"/>
</dbReference>
<dbReference type="SMART" id="SM00869">
    <property type="entry name" value="Autotransporter"/>
    <property type="match status" value="1"/>
</dbReference>
<gene>
    <name evidence="3" type="ORF">HOP61_05415</name>
</gene>